<keyword evidence="3" id="KW-1185">Reference proteome</keyword>
<dbReference type="RefSeq" id="WP_152537804.1">
    <property type="nucleotide sequence ID" value="NZ_BAMK01000045.1"/>
</dbReference>
<keyword evidence="1" id="KW-0812">Transmembrane</keyword>
<feature type="transmembrane region" description="Helical" evidence="1">
    <location>
        <begin position="44"/>
        <end position="65"/>
    </location>
</feature>
<comment type="caution">
    <text evidence="2">The sequence shown here is derived from an EMBL/GenBank/DDBJ whole genome shotgun (WGS) entry which is preliminary data.</text>
</comment>
<protein>
    <submittedName>
        <fullName evidence="2">Uncharacterized protein</fullName>
    </submittedName>
</protein>
<feature type="transmembrane region" description="Helical" evidence="1">
    <location>
        <begin position="72"/>
        <end position="92"/>
    </location>
</feature>
<evidence type="ECO:0000313" key="2">
    <source>
        <dbReference type="EMBL" id="KRM30858.1"/>
    </source>
</evidence>
<name>A0A0R1XKU7_9LACO</name>
<evidence type="ECO:0000256" key="1">
    <source>
        <dbReference type="SAM" id="Phobius"/>
    </source>
</evidence>
<keyword evidence="1" id="KW-0472">Membrane</keyword>
<proteinExistence type="predicted"/>
<accession>A0A0R1XKU7</accession>
<dbReference type="PATRIC" id="fig|1423734.3.peg.1436"/>
<dbReference type="EMBL" id="AZGA01000087">
    <property type="protein sequence ID" value="KRM30858.1"/>
    <property type="molecule type" value="Genomic_DNA"/>
</dbReference>
<reference evidence="2 3" key="1">
    <citation type="journal article" date="2015" name="Genome Announc.">
        <title>Expanding the biotechnology potential of lactobacilli through comparative genomics of 213 strains and associated genera.</title>
        <authorList>
            <person name="Sun Z."/>
            <person name="Harris H.M."/>
            <person name="McCann A."/>
            <person name="Guo C."/>
            <person name="Argimon S."/>
            <person name="Zhang W."/>
            <person name="Yang X."/>
            <person name="Jeffery I.B."/>
            <person name="Cooney J.C."/>
            <person name="Kagawa T.F."/>
            <person name="Liu W."/>
            <person name="Song Y."/>
            <person name="Salvetti E."/>
            <person name="Wrobel A."/>
            <person name="Rasinkangas P."/>
            <person name="Parkhill J."/>
            <person name="Rea M.C."/>
            <person name="O'Sullivan O."/>
            <person name="Ritari J."/>
            <person name="Douillard F.P."/>
            <person name="Paul Ross R."/>
            <person name="Yang R."/>
            <person name="Briner A.E."/>
            <person name="Felis G.E."/>
            <person name="de Vos W.M."/>
            <person name="Barrangou R."/>
            <person name="Klaenhammer T.R."/>
            <person name="Caufield P.W."/>
            <person name="Cui Y."/>
            <person name="Zhang H."/>
            <person name="O'Toole P.W."/>
        </authorList>
    </citation>
    <scope>NUCLEOTIDE SEQUENCE [LARGE SCALE GENOMIC DNA]</scope>
    <source>
        <strain evidence="2 3">DSM 18527</strain>
    </source>
</reference>
<sequence>MMMQLLFTIVFLAIGLLALGYLVKLGHTAWLILTKKLNSDEAQLFYRSLAYGALAIIGLDVMQYVIGLGSYFFQFGYTPLISTWTQLGILGINGSGMLQFNRLLFDTLIIGLIYTYQVRKQKKVLQP</sequence>
<organism evidence="2 3">
    <name type="scientific">Agrilactobacillus composti DSM 18527 = JCM 14202</name>
    <dbReference type="NCBI Taxonomy" id="1423734"/>
    <lineage>
        <taxon>Bacteria</taxon>
        <taxon>Bacillati</taxon>
        <taxon>Bacillota</taxon>
        <taxon>Bacilli</taxon>
        <taxon>Lactobacillales</taxon>
        <taxon>Lactobacillaceae</taxon>
        <taxon>Agrilactobacillus</taxon>
    </lineage>
</organism>
<evidence type="ECO:0000313" key="3">
    <source>
        <dbReference type="Proteomes" id="UP000051236"/>
    </source>
</evidence>
<gene>
    <name evidence="2" type="ORF">FC83_GL001419</name>
</gene>
<dbReference type="Proteomes" id="UP000051236">
    <property type="component" value="Unassembled WGS sequence"/>
</dbReference>
<dbReference type="AlphaFoldDB" id="A0A0R1XKU7"/>
<keyword evidence="1" id="KW-1133">Transmembrane helix</keyword>